<name>A0AAR5PAZ8_DENPD</name>
<reference evidence="3" key="1">
    <citation type="journal article" date="2013" name="Genome Biol.">
        <title>Draft genome of the mountain pine beetle, Dendroctonus ponderosae Hopkins, a major forest pest.</title>
        <authorList>
            <person name="Keeling C.I."/>
            <person name="Yuen M.M."/>
            <person name="Liao N.Y."/>
            <person name="Docking T.R."/>
            <person name="Chan S.K."/>
            <person name="Taylor G.A."/>
            <person name="Palmquist D.L."/>
            <person name="Jackman S.D."/>
            <person name="Nguyen A."/>
            <person name="Li M."/>
            <person name="Henderson H."/>
            <person name="Janes J.K."/>
            <person name="Zhao Y."/>
            <person name="Pandoh P."/>
            <person name="Moore R."/>
            <person name="Sperling F.A."/>
            <person name="Huber D.P."/>
            <person name="Birol I."/>
            <person name="Jones S.J."/>
            <person name="Bohlmann J."/>
        </authorList>
    </citation>
    <scope>NUCLEOTIDE SEQUENCE</scope>
</reference>
<organism evidence="2 3">
    <name type="scientific">Dendroctonus ponderosae</name>
    <name type="common">Mountain pine beetle</name>
    <dbReference type="NCBI Taxonomy" id="77166"/>
    <lineage>
        <taxon>Eukaryota</taxon>
        <taxon>Metazoa</taxon>
        <taxon>Ecdysozoa</taxon>
        <taxon>Arthropoda</taxon>
        <taxon>Hexapoda</taxon>
        <taxon>Insecta</taxon>
        <taxon>Pterygota</taxon>
        <taxon>Neoptera</taxon>
        <taxon>Endopterygota</taxon>
        <taxon>Coleoptera</taxon>
        <taxon>Polyphaga</taxon>
        <taxon>Cucujiformia</taxon>
        <taxon>Curculionidae</taxon>
        <taxon>Scolytinae</taxon>
        <taxon>Dendroctonus</taxon>
    </lineage>
</organism>
<evidence type="ECO:0000256" key="1">
    <source>
        <dbReference type="SAM" id="SignalP"/>
    </source>
</evidence>
<dbReference type="PROSITE" id="PS51257">
    <property type="entry name" value="PROKAR_LIPOPROTEIN"/>
    <property type="match status" value="1"/>
</dbReference>
<dbReference type="KEGG" id="dpa:109536456"/>
<reference evidence="2" key="2">
    <citation type="submission" date="2024-08" db="UniProtKB">
        <authorList>
            <consortium name="EnsemblMetazoa"/>
        </authorList>
    </citation>
    <scope>IDENTIFICATION</scope>
</reference>
<protein>
    <submittedName>
        <fullName evidence="2">Uncharacterized protein</fullName>
    </submittedName>
</protein>
<evidence type="ECO:0000313" key="2">
    <source>
        <dbReference type="EnsemblMetazoa" id="XP_019758245.1"/>
    </source>
</evidence>
<keyword evidence="3" id="KW-1185">Reference proteome</keyword>
<evidence type="ECO:0000313" key="3">
    <source>
        <dbReference type="Proteomes" id="UP000019118"/>
    </source>
</evidence>
<keyword evidence="1" id="KW-0732">Signal</keyword>
<sequence length="157" mass="17665">MNCRILFAVASVVVTSVSCYGYGQRRQSGKWTICGKIGLNVCVFPLVNDHLEAQANREFEDPRLDFQIGHFLPSQRLTDYGFNPEYSDVNENEGNNGKFEIPWEDEETGDVGDSWKTPSGGISKLMKFMISHIIVITAQSFTALTRQLFLGKTDHKP</sequence>
<feature type="signal peptide" evidence="1">
    <location>
        <begin position="1"/>
        <end position="19"/>
    </location>
</feature>
<dbReference type="EnsemblMetazoa" id="XM_019902686.1">
    <property type="protein sequence ID" value="XP_019758245.1"/>
    <property type="gene ID" value="LOC109536456"/>
</dbReference>
<dbReference type="AlphaFoldDB" id="A0AAR5PAZ8"/>
<dbReference type="Proteomes" id="UP000019118">
    <property type="component" value="Unassembled WGS sequence"/>
</dbReference>
<accession>A0AAR5PAZ8</accession>
<feature type="chain" id="PRO_5043378111" evidence="1">
    <location>
        <begin position="20"/>
        <end position="157"/>
    </location>
</feature>
<dbReference type="GeneID" id="109536456"/>
<proteinExistence type="predicted"/>